<evidence type="ECO:0008006" key="4">
    <source>
        <dbReference type="Google" id="ProtNLM"/>
    </source>
</evidence>
<evidence type="ECO:0000313" key="3">
    <source>
        <dbReference type="EMBL" id="CAE0460859.1"/>
    </source>
</evidence>
<feature type="chain" id="PRO_5031221228" description="PS II complex 12 kDa extrinsic protein" evidence="2">
    <location>
        <begin position="16"/>
        <end position="125"/>
    </location>
</feature>
<feature type="region of interest" description="Disordered" evidence="1">
    <location>
        <begin position="29"/>
        <end position="62"/>
    </location>
</feature>
<proteinExistence type="predicted"/>
<feature type="compositionally biased region" description="Basic residues" evidence="1">
    <location>
        <begin position="44"/>
        <end position="60"/>
    </location>
</feature>
<sequence length="125" mass="13731">MKLFLFFITLSTANAFLLATRAVKSPGFSLKSLQKPKPAPSPKKAIKKKASPKAAQKKATPKAAVAAVGKEWRLFGRDRDSKTPPLFLKNNDGSKKLGNYPDLSGFYKPENAVKRNPYKNNAPVE</sequence>
<feature type="region of interest" description="Disordered" evidence="1">
    <location>
        <begin position="77"/>
        <end position="102"/>
    </location>
</feature>
<keyword evidence="2" id="KW-0732">Signal</keyword>
<evidence type="ECO:0000256" key="1">
    <source>
        <dbReference type="SAM" id="MobiDB-lite"/>
    </source>
</evidence>
<protein>
    <recommendedName>
        <fullName evidence="4">PS II complex 12 kDa extrinsic protein</fullName>
    </recommendedName>
</protein>
<gene>
    <name evidence="3" type="ORF">CDEB00056_LOCUS5700</name>
</gene>
<feature type="signal peptide" evidence="2">
    <location>
        <begin position="1"/>
        <end position="15"/>
    </location>
</feature>
<reference evidence="3" key="1">
    <citation type="submission" date="2021-01" db="EMBL/GenBank/DDBJ databases">
        <authorList>
            <person name="Corre E."/>
            <person name="Pelletier E."/>
            <person name="Niang G."/>
            <person name="Scheremetjew M."/>
            <person name="Finn R."/>
            <person name="Kale V."/>
            <person name="Holt S."/>
            <person name="Cochrane G."/>
            <person name="Meng A."/>
            <person name="Brown T."/>
            <person name="Cohen L."/>
        </authorList>
    </citation>
    <scope>NUCLEOTIDE SEQUENCE</scope>
    <source>
        <strain evidence="3">MM31A-1</strain>
    </source>
</reference>
<organism evidence="3">
    <name type="scientific">Chaetoceros debilis</name>
    <dbReference type="NCBI Taxonomy" id="122233"/>
    <lineage>
        <taxon>Eukaryota</taxon>
        <taxon>Sar</taxon>
        <taxon>Stramenopiles</taxon>
        <taxon>Ochrophyta</taxon>
        <taxon>Bacillariophyta</taxon>
        <taxon>Coscinodiscophyceae</taxon>
        <taxon>Chaetocerotophycidae</taxon>
        <taxon>Chaetocerotales</taxon>
        <taxon>Chaetocerotaceae</taxon>
        <taxon>Chaetoceros</taxon>
    </lineage>
</organism>
<dbReference type="AlphaFoldDB" id="A0A7S3PZU7"/>
<dbReference type="EMBL" id="HBIO01007586">
    <property type="protein sequence ID" value="CAE0460859.1"/>
    <property type="molecule type" value="Transcribed_RNA"/>
</dbReference>
<evidence type="ECO:0000256" key="2">
    <source>
        <dbReference type="SAM" id="SignalP"/>
    </source>
</evidence>
<name>A0A7S3PZU7_9STRA</name>
<accession>A0A7S3PZU7</accession>